<evidence type="ECO:0000256" key="1">
    <source>
        <dbReference type="SAM" id="MobiDB-lite"/>
    </source>
</evidence>
<feature type="region of interest" description="Disordered" evidence="1">
    <location>
        <begin position="75"/>
        <end position="109"/>
    </location>
</feature>
<proteinExistence type="predicted"/>
<keyword evidence="3" id="KW-1185">Reference proteome</keyword>
<comment type="caution">
    <text evidence="2">The sequence shown here is derived from an EMBL/GenBank/DDBJ whole genome shotgun (WGS) entry which is preliminary data.</text>
</comment>
<protein>
    <submittedName>
        <fullName evidence="2">Uncharacterized protein</fullName>
    </submittedName>
</protein>
<reference evidence="2 3" key="1">
    <citation type="journal article" date="2023" name="Plants (Basel)">
        <title>Bridging the Gap: Combining Genomics and Transcriptomics Approaches to Understand Stylosanthes scabra, an Orphan Legume from the Brazilian Caatinga.</title>
        <authorList>
            <person name="Ferreira-Neto J.R.C."/>
            <person name="da Silva M.D."/>
            <person name="Binneck E."/>
            <person name="de Melo N.F."/>
            <person name="da Silva R.H."/>
            <person name="de Melo A.L.T.M."/>
            <person name="Pandolfi V."/>
            <person name="Bustamante F.O."/>
            <person name="Brasileiro-Vidal A.C."/>
            <person name="Benko-Iseppon A.M."/>
        </authorList>
    </citation>
    <scope>NUCLEOTIDE SEQUENCE [LARGE SCALE GENOMIC DNA]</scope>
    <source>
        <tissue evidence="2">Leaves</tissue>
    </source>
</reference>
<dbReference type="Proteomes" id="UP001341840">
    <property type="component" value="Unassembled WGS sequence"/>
</dbReference>
<sequence length="109" mass="11851">MVSDSTLFGGTFFAGGSPKEVHVITTCDKEPRGFEVAATCVGAERMERGPILPTSAIIAIRRQPEETRGIYARLTQGDPGYGLENPSPPDSNKPRNKASPRRQAKMDVY</sequence>
<feature type="compositionally biased region" description="Basic residues" evidence="1">
    <location>
        <begin position="94"/>
        <end position="103"/>
    </location>
</feature>
<evidence type="ECO:0000313" key="2">
    <source>
        <dbReference type="EMBL" id="MED6169454.1"/>
    </source>
</evidence>
<organism evidence="2 3">
    <name type="scientific">Stylosanthes scabra</name>
    <dbReference type="NCBI Taxonomy" id="79078"/>
    <lineage>
        <taxon>Eukaryota</taxon>
        <taxon>Viridiplantae</taxon>
        <taxon>Streptophyta</taxon>
        <taxon>Embryophyta</taxon>
        <taxon>Tracheophyta</taxon>
        <taxon>Spermatophyta</taxon>
        <taxon>Magnoliopsida</taxon>
        <taxon>eudicotyledons</taxon>
        <taxon>Gunneridae</taxon>
        <taxon>Pentapetalae</taxon>
        <taxon>rosids</taxon>
        <taxon>fabids</taxon>
        <taxon>Fabales</taxon>
        <taxon>Fabaceae</taxon>
        <taxon>Papilionoideae</taxon>
        <taxon>50 kb inversion clade</taxon>
        <taxon>dalbergioids sensu lato</taxon>
        <taxon>Dalbergieae</taxon>
        <taxon>Pterocarpus clade</taxon>
        <taxon>Stylosanthes</taxon>
    </lineage>
</organism>
<gene>
    <name evidence="2" type="ORF">PIB30_021445</name>
</gene>
<dbReference type="EMBL" id="JASCZI010151105">
    <property type="protein sequence ID" value="MED6169454.1"/>
    <property type="molecule type" value="Genomic_DNA"/>
</dbReference>
<name>A0ABU6V8Q1_9FABA</name>
<evidence type="ECO:0000313" key="3">
    <source>
        <dbReference type="Proteomes" id="UP001341840"/>
    </source>
</evidence>
<accession>A0ABU6V8Q1</accession>